<evidence type="ECO:0000259" key="12">
    <source>
        <dbReference type="Pfam" id="PF07715"/>
    </source>
</evidence>
<keyword evidence="6 8" id="KW-0472">Membrane</keyword>
<dbReference type="AlphaFoldDB" id="A0A9X3U0J0"/>
<evidence type="ECO:0000256" key="8">
    <source>
        <dbReference type="PROSITE-ProRule" id="PRU01360"/>
    </source>
</evidence>
<sequence>MGKRMSHRGQKHLLAHLNSTAATLTITACMTFVSSAAWAQSTDGVLEEIISTGSRISGSANAPTPTTVIGADYAEMRASANIATMLNEMPAFKASNSPATSSTSSANGGSNFLNLRGLGPQRTLVLVDGRRHVATTSAGLVDLNAIPINLLSRVEVVTGGASAAYGSDAVAGVVNLILDDSLDGVKGDLQYGQSQHSDSREYRGSIAYGTKFGNDRGHLLIGGEFVDNKGLLDQKQRKWGREGWQVISNPKYTPTNGEYRRLISPNVHPVNATEGGIITSGVNAGKHFLPGGVVAPFQFGDPRGSAYMVGGDGIHMGQYVGLAVPVKRYNTMGRVDYDLTDNVRVFAEASFSRSQSINNIVQPYDFGTLTIKRDNAFLPTSLYDSMLTAGETSFKMGRISTDHGFYTTDFDTKTKRGVLGFEGDLGGWTWNAYYQEGRTDYSAVLRNRVNSRYANSIDSVIDPVTKNPICRINLNVDPSKRDPACVPVNLFGFNSPSQAAIDYFMADQWQKTKISQRVAEFSISGSPFETWAGAVDMALGADYRREKVDTTVDEMSIASAYSIGNPKPIKGSYNVKEVFGEVSVPVLRDLAFAEKVDINGAVRYTDYSTSGTVTTWKFGGSWTINDSLRLRATRSRDIRAPNIDEMFMAGQLRFATVIDPANGAQTNVSTLAGGNINLTPEKADTFTAGFVVEPSFVPRLRASVDYYNIKLKDAISTLGPQDIVTRCAGGTTMLCDRIIRDGSGAIGQVILTQMNLSTLKTSGVDAELQYTLPLSGSDGTLQFRVLASYVKELSTNDGVMTIDRAGDLGNGLAGVPHWRGNASVTYSQDRFALFTQARYIGSGKYDSTFTGMDINDNTIPSRLYVDLSGHYEVMNEGASKVQLFFNINNLFNKNPPVNPSTFFASLASAPELYDMIGRYFSGGVRFKF</sequence>
<name>A0A9X3U0J0_9PROT</name>
<proteinExistence type="inferred from homology"/>
<accession>A0A9X3U0J0</accession>
<evidence type="ECO:0000256" key="5">
    <source>
        <dbReference type="ARBA" id="ARBA00023077"/>
    </source>
</evidence>
<dbReference type="GO" id="GO:0009279">
    <property type="term" value="C:cell outer membrane"/>
    <property type="evidence" value="ECO:0007669"/>
    <property type="project" value="UniProtKB-SubCell"/>
</dbReference>
<evidence type="ECO:0000256" key="3">
    <source>
        <dbReference type="ARBA" id="ARBA00022452"/>
    </source>
</evidence>
<reference evidence="13" key="2">
    <citation type="journal article" date="2023" name="Syst. Appl. Microbiol.">
        <title>Govania unica gen. nov., sp. nov., a rare biosphere bacterium that represents a novel family in the class Alphaproteobacteria.</title>
        <authorList>
            <person name="Vandamme P."/>
            <person name="Peeters C."/>
            <person name="Hettiarachchi A."/>
            <person name="Cnockaert M."/>
            <person name="Carlier A."/>
        </authorList>
    </citation>
    <scope>NUCLEOTIDE SEQUENCE</scope>
    <source>
        <strain evidence="13">LMG 31809</strain>
    </source>
</reference>
<feature type="domain" description="TonB-dependent receptor plug" evidence="12">
    <location>
        <begin position="61"/>
        <end position="173"/>
    </location>
</feature>
<keyword evidence="10" id="KW-0732">Signal</keyword>
<keyword evidence="3 8" id="KW-1134">Transmembrane beta strand</keyword>
<keyword evidence="7 8" id="KW-0998">Cell outer membrane</keyword>
<dbReference type="InterPro" id="IPR037066">
    <property type="entry name" value="Plug_dom_sf"/>
</dbReference>
<dbReference type="PANTHER" id="PTHR47234:SF2">
    <property type="entry name" value="TONB-DEPENDENT RECEPTOR"/>
    <property type="match status" value="1"/>
</dbReference>
<evidence type="ECO:0000256" key="6">
    <source>
        <dbReference type="ARBA" id="ARBA00023136"/>
    </source>
</evidence>
<keyword evidence="5 9" id="KW-0798">TonB box</keyword>
<feature type="domain" description="TonB-dependent receptor-like beta-barrel" evidence="11">
    <location>
        <begin position="364"/>
        <end position="890"/>
    </location>
</feature>
<evidence type="ECO:0000256" key="7">
    <source>
        <dbReference type="ARBA" id="ARBA00023237"/>
    </source>
</evidence>
<evidence type="ECO:0000256" key="10">
    <source>
        <dbReference type="SAM" id="SignalP"/>
    </source>
</evidence>
<evidence type="ECO:0000256" key="9">
    <source>
        <dbReference type="RuleBase" id="RU003357"/>
    </source>
</evidence>
<dbReference type="Gene3D" id="2.40.170.20">
    <property type="entry name" value="TonB-dependent receptor, beta-barrel domain"/>
    <property type="match status" value="1"/>
</dbReference>
<evidence type="ECO:0000259" key="11">
    <source>
        <dbReference type="Pfam" id="PF00593"/>
    </source>
</evidence>
<dbReference type="InterPro" id="IPR039426">
    <property type="entry name" value="TonB-dep_rcpt-like"/>
</dbReference>
<dbReference type="Proteomes" id="UP001141619">
    <property type="component" value="Unassembled WGS sequence"/>
</dbReference>
<dbReference type="RefSeq" id="WP_274944849.1">
    <property type="nucleotide sequence ID" value="NZ_JANWOI010000007.1"/>
</dbReference>
<keyword evidence="4 8" id="KW-0812">Transmembrane</keyword>
<dbReference type="InterPro" id="IPR036942">
    <property type="entry name" value="Beta-barrel_TonB_sf"/>
</dbReference>
<gene>
    <name evidence="13" type="ORF">NYP16_14380</name>
</gene>
<protein>
    <submittedName>
        <fullName evidence="13">TonB-dependent receptor</fullName>
    </submittedName>
</protein>
<reference evidence="13" key="1">
    <citation type="submission" date="2022-08" db="EMBL/GenBank/DDBJ databases">
        <authorList>
            <person name="Vandamme P."/>
            <person name="Hettiarachchi A."/>
            <person name="Peeters C."/>
            <person name="Cnockaert M."/>
            <person name="Carlier A."/>
        </authorList>
    </citation>
    <scope>NUCLEOTIDE SEQUENCE</scope>
    <source>
        <strain evidence="13">LMG 31809</strain>
    </source>
</reference>
<organism evidence="13 14">
    <name type="scientific">Govanella unica</name>
    <dbReference type="NCBI Taxonomy" id="2975056"/>
    <lineage>
        <taxon>Bacteria</taxon>
        <taxon>Pseudomonadati</taxon>
        <taxon>Pseudomonadota</taxon>
        <taxon>Alphaproteobacteria</taxon>
        <taxon>Emcibacterales</taxon>
        <taxon>Govanellaceae</taxon>
        <taxon>Govanella</taxon>
    </lineage>
</organism>
<dbReference type="Pfam" id="PF07715">
    <property type="entry name" value="Plug"/>
    <property type="match status" value="1"/>
</dbReference>
<evidence type="ECO:0000313" key="13">
    <source>
        <dbReference type="EMBL" id="MDA5195134.1"/>
    </source>
</evidence>
<dbReference type="CDD" id="cd01347">
    <property type="entry name" value="ligand_gated_channel"/>
    <property type="match status" value="1"/>
</dbReference>
<comment type="similarity">
    <text evidence="8 9">Belongs to the TonB-dependent receptor family.</text>
</comment>
<feature type="chain" id="PRO_5040854029" evidence="10">
    <location>
        <begin position="40"/>
        <end position="928"/>
    </location>
</feature>
<evidence type="ECO:0000256" key="2">
    <source>
        <dbReference type="ARBA" id="ARBA00022448"/>
    </source>
</evidence>
<comment type="caution">
    <text evidence="13">The sequence shown here is derived from an EMBL/GenBank/DDBJ whole genome shotgun (WGS) entry which is preliminary data.</text>
</comment>
<dbReference type="PROSITE" id="PS52016">
    <property type="entry name" value="TONB_DEPENDENT_REC_3"/>
    <property type="match status" value="1"/>
</dbReference>
<keyword evidence="13" id="KW-0675">Receptor</keyword>
<dbReference type="InterPro" id="IPR000531">
    <property type="entry name" value="Beta-barrel_TonB"/>
</dbReference>
<dbReference type="PROSITE" id="PS51257">
    <property type="entry name" value="PROKAR_LIPOPROTEIN"/>
    <property type="match status" value="1"/>
</dbReference>
<dbReference type="InterPro" id="IPR012910">
    <property type="entry name" value="Plug_dom"/>
</dbReference>
<feature type="signal peptide" evidence="10">
    <location>
        <begin position="1"/>
        <end position="39"/>
    </location>
</feature>
<dbReference type="EMBL" id="JANWOI010000007">
    <property type="protein sequence ID" value="MDA5195134.1"/>
    <property type="molecule type" value="Genomic_DNA"/>
</dbReference>
<dbReference type="Pfam" id="PF00593">
    <property type="entry name" value="TonB_dep_Rec_b-barrel"/>
    <property type="match status" value="1"/>
</dbReference>
<evidence type="ECO:0000313" key="14">
    <source>
        <dbReference type="Proteomes" id="UP001141619"/>
    </source>
</evidence>
<evidence type="ECO:0000256" key="4">
    <source>
        <dbReference type="ARBA" id="ARBA00022692"/>
    </source>
</evidence>
<dbReference type="SUPFAM" id="SSF56935">
    <property type="entry name" value="Porins"/>
    <property type="match status" value="1"/>
</dbReference>
<dbReference type="Gene3D" id="2.170.130.10">
    <property type="entry name" value="TonB-dependent receptor, plug domain"/>
    <property type="match status" value="1"/>
</dbReference>
<dbReference type="PANTHER" id="PTHR47234">
    <property type="match status" value="1"/>
</dbReference>
<evidence type="ECO:0000256" key="1">
    <source>
        <dbReference type="ARBA" id="ARBA00004571"/>
    </source>
</evidence>
<comment type="subcellular location">
    <subcellularLocation>
        <location evidence="1 8">Cell outer membrane</location>
        <topology evidence="1 8">Multi-pass membrane protein</topology>
    </subcellularLocation>
</comment>
<keyword evidence="14" id="KW-1185">Reference proteome</keyword>
<keyword evidence="2 8" id="KW-0813">Transport</keyword>